<proteinExistence type="predicted"/>
<reference evidence="2 3" key="1">
    <citation type="journal article" date="2018" name="Nat. Biotechnol.">
        <title>A standardized bacterial taxonomy based on genome phylogeny substantially revises the tree of life.</title>
        <authorList>
            <person name="Parks D.H."/>
            <person name="Chuvochina M."/>
            <person name="Waite D.W."/>
            <person name="Rinke C."/>
            <person name="Skarshewski A."/>
            <person name="Chaumeil P.A."/>
            <person name="Hugenholtz P."/>
        </authorList>
    </citation>
    <scope>NUCLEOTIDE SEQUENCE [LARGE SCALE GENOMIC DNA]</scope>
    <source>
        <strain evidence="2">UBA9049</strain>
    </source>
</reference>
<dbReference type="Proteomes" id="UP000261325">
    <property type="component" value="Unassembled WGS sequence"/>
</dbReference>
<evidence type="ECO:0000313" key="3">
    <source>
        <dbReference type="Proteomes" id="UP000261325"/>
    </source>
</evidence>
<sequence>VVDLIDNLRCNPSGQLCRLVIANAGLLTGSGYSKKVRYANLLRDWLIHLAGQLSGQPFETLILGKEEGRKFHFPVMAPEQAQKHFEAILGRWMEATTRTLPIHCEAGFAWITSFYGGKKFIGDHERAISEAEQAYSTALDRDTGYLLGAFESPEALMASGEFEALLHQLYVPLWEAEQGKSAAEQIGSME</sequence>
<dbReference type="SUPFAM" id="SSF52980">
    <property type="entry name" value="Restriction endonuclease-like"/>
    <property type="match status" value="1"/>
</dbReference>
<feature type="non-terminal residue" evidence="2">
    <location>
        <position position="1"/>
    </location>
</feature>
<organism evidence="2 3">
    <name type="scientific">Marinobacter nauticus</name>
    <name type="common">Marinobacter hydrocarbonoclasticus</name>
    <name type="synonym">Marinobacter aquaeolei</name>
    <dbReference type="NCBI Taxonomy" id="2743"/>
    <lineage>
        <taxon>Bacteria</taxon>
        <taxon>Pseudomonadati</taxon>
        <taxon>Pseudomonadota</taxon>
        <taxon>Gammaproteobacteria</taxon>
        <taxon>Pseudomonadales</taxon>
        <taxon>Marinobacteraceae</taxon>
        <taxon>Marinobacter</taxon>
    </lineage>
</organism>
<gene>
    <name evidence="2" type="ORF">DCF82_20600</name>
</gene>
<dbReference type="EMBL" id="DLYI01000282">
    <property type="protein sequence ID" value="HAC30182.1"/>
    <property type="molecule type" value="Genomic_DNA"/>
</dbReference>
<dbReference type="Pfam" id="PF17946">
    <property type="entry name" value="RecC_C"/>
    <property type="match status" value="1"/>
</dbReference>
<evidence type="ECO:0000313" key="2">
    <source>
        <dbReference type="EMBL" id="HAC30182.1"/>
    </source>
</evidence>
<comment type="caution">
    <text evidence="2">The sequence shown here is derived from an EMBL/GenBank/DDBJ whole genome shotgun (WGS) entry which is preliminary data.</text>
</comment>
<dbReference type="InterPro" id="IPR011335">
    <property type="entry name" value="Restrct_endonuc-II-like"/>
</dbReference>
<accession>A0A3B8WQH0</accession>
<evidence type="ECO:0000259" key="1">
    <source>
        <dbReference type="Pfam" id="PF17946"/>
    </source>
</evidence>
<protein>
    <submittedName>
        <fullName evidence="2">Exodeoxyribonuclease V subunit gamma</fullName>
    </submittedName>
</protein>
<dbReference type="AlphaFoldDB" id="A0A3B8WQH0"/>
<feature type="domain" description="RecC C-terminal" evidence="1">
    <location>
        <begin position="33"/>
        <end position="113"/>
    </location>
</feature>
<dbReference type="InterPro" id="IPR041500">
    <property type="entry name" value="RecC_C"/>
</dbReference>
<name>A0A3B8WQH0_MARNT</name>